<keyword evidence="4" id="KW-0813">Transport</keyword>
<evidence type="ECO:0000313" key="10">
    <source>
        <dbReference type="Proteomes" id="UP000010310"/>
    </source>
</evidence>
<keyword evidence="7" id="KW-0676">Redox-active center</keyword>
<evidence type="ECO:0000256" key="5">
    <source>
        <dbReference type="ARBA" id="ARBA00022989"/>
    </source>
</evidence>
<accession>K6FDK7</accession>
<dbReference type="PANTHER" id="PTHR36570">
    <property type="entry name" value="DISULFIDE BOND FORMATION PROTEIN B"/>
    <property type="match status" value="1"/>
</dbReference>
<feature type="transmembrane region" description="Helical" evidence="8">
    <location>
        <begin position="48"/>
        <end position="66"/>
    </location>
</feature>
<dbReference type="InterPro" id="IPR003752">
    <property type="entry name" value="DiS_bond_form_DsbB/BdbC"/>
</dbReference>
<dbReference type="EMBL" id="AMWX01000002">
    <property type="protein sequence ID" value="EKO36712.1"/>
    <property type="molecule type" value="Genomic_DNA"/>
</dbReference>
<evidence type="ECO:0000256" key="1">
    <source>
        <dbReference type="ARBA" id="ARBA00004651"/>
    </source>
</evidence>
<dbReference type="STRING" id="1208365.B273_0949"/>
<keyword evidence="5 8" id="KW-1133">Transmembrane helix</keyword>
<feature type="transmembrane region" description="Helical" evidence="8">
    <location>
        <begin position="71"/>
        <end position="91"/>
    </location>
</feature>
<dbReference type="InterPro" id="IPR023380">
    <property type="entry name" value="DsbB-like_sf"/>
</dbReference>
<evidence type="ECO:0000256" key="3">
    <source>
        <dbReference type="ARBA" id="ARBA00022692"/>
    </source>
</evidence>
<dbReference type="Proteomes" id="UP000010310">
    <property type="component" value="Unassembled WGS sequence"/>
</dbReference>
<feature type="transmembrane region" description="Helical" evidence="8">
    <location>
        <begin position="141"/>
        <end position="161"/>
    </location>
</feature>
<keyword evidence="10" id="KW-1185">Reference proteome</keyword>
<evidence type="ECO:0000256" key="8">
    <source>
        <dbReference type="SAM" id="Phobius"/>
    </source>
</evidence>
<keyword evidence="2" id="KW-1003">Cell membrane</keyword>
<proteinExistence type="predicted"/>
<organism evidence="9 10">
    <name type="scientific">SAR86 cluster bacterium SAR86E</name>
    <dbReference type="NCBI Taxonomy" id="1208365"/>
    <lineage>
        <taxon>Bacteria</taxon>
        <taxon>Pseudomonadati</taxon>
        <taxon>Pseudomonadota</taxon>
        <taxon>Gammaproteobacteria</taxon>
        <taxon>SAR86 cluster</taxon>
    </lineage>
</organism>
<sequence length="167" mass="18944">MNILRKILLLPPLVNCGLGIGLIVGAYIFEVFGYYDPCPLCILQRWSFGFIAFCGLLLIIPGLFLVAKKALLFLASLFSMGGSIIAGRQIYLQNLPGDQVPTCAPPMDFLMDTLPIFEVIQTVLLGDGNCAEYEWRFVFNFAEWAFIFFVFLFFYNLYFLFKKSSKV</sequence>
<dbReference type="GO" id="GO:0006457">
    <property type="term" value="P:protein folding"/>
    <property type="evidence" value="ECO:0007669"/>
    <property type="project" value="InterPro"/>
</dbReference>
<gene>
    <name evidence="9" type="ORF">B273_0949</name>
</gene>
<dbReference type="PATRIC" id="fig|1208365.4.peg.526"/>
<name>K6FDK7_9GAMM</name>
<dbReference type="SUPFAM" id="SSF158442">
    <property type="entry name" value="DsbB-like"/>
    <property type="match status" value="1"/>
</dbReference>
<protein>
    <submittedName>
        <fullName evidence="9">Disulfide bond formation protein DsbB</fullName>
    </submittedName>
</protein>
<dbReference type="GO" id="GO:0005886">
    <property type="term" value="C:plasma membrane"/>
    <property type="evidence" value="ECO:0007669"/>
    <property type="project" value="UniProtKB-SubCell"/>
</dbReference>
<evidence type="ECO:0000313" key="9">
    <source>
        <dbReference type="EMBL" id="EKO36712.1"/>
    </source>
</evidence>
<evidence type="ECO:0000256" key="7">
    <source>
        <dbReference type="ARBA" id="ARBA00023284"/>
    </source>
</evidence>
<keyword evidence="3 8" id="KW-0812">Transmembrane</keyword>
<dbReference type="InterPro" id="IPR050183">
    <property type="entry name" value="DsbB"/>
</dbReference>
<dbReference type="Pfam" id="PF02600">
    <property type="entry name" value="DsbB"/>
    <property type="match status" value="1"/>
</dbReference>
<comment type="subcellular location">
    <subcellularLocation>
        <location evidence="1">Cell membrane</location>
        <topology evidence="1">Multi-pass membrane protein</topology>
    </subcellularLocation>
</comment>
<dbReference type="Gene3D" id="1.20.1550.10">
    <property type="entry name" value="DsbB-like"/>
    <property type="match status" value="1"/>
</dbReference>
<keyword evidence="4" id="KW-0249">Electron transport</keyword>
<dbReference type="AlphaFoldDB" id="K6FDK7"/>
<dbReference type="PANTHER" id="PTHR36570:SF3">
    <property type="entry name" value="DISULFIDE BOND FORMATION PROTEIN B"/>
    <property type="match status" value="1"/>
</dbReference>
<evidence type="ECO:0000256" key="2">
    <source>
        <dbReference type="ARBA" id="ARBA00022475"/>
    </source>
</evidence>
<dbReference type="GO" id="GO:0015035">
    <property type="term" value="F:protein-disulfide reductase activity"/>
    <property type="evidence" value="ECO:0007669"/>
    <property type="project" value="InterPro"/>
</dbReference>
<reference evidence="9 10" key="1">
    <citation type="submission" date="2012-09" db="EMBL/GenBank/DDBJ databases">
        <authorList>
            <person name="Dupont C.L."/>
            <person name="Rusch D.B."/>
            <person name="Lombardo M.-J."/>
            <person name="Novotny M."/>
            <person name="Yee-Greenbaum J."/>
            <person name="Laskin R."/>
        </authorList>
    </citation>
    <scope>NUCLEOTIDE SEQUENCE [LARGE SCALE GENOMIC DNA]</scope>
    <source>
        <strain evidence="9">SAR86E</strain>
    </source>
</reference>
<evidence type="ECO:0000256" key="4">
    <source>
        <dbReference type="ARBA" id="ARBA00022982"/>
    </source>
</evidence>
<comment type="caution">
    <text evidence="9">The sequence shown here is derived from an EMBL/GenBank/DDBJ whole genome shotgun (WGS) entry which is preliminary data.</text>
</comment>
<feature type="transmembrane region" description="Helical" evidence="8">
    <location>
        <begin position="7"/>
        <end position="28"/>
    </location>
</feature>
<evidence type="ECO:0000256" key="6">
    <source>
        <dbReference type="ARBA" id="ARBA00023136"/>
    </source>
</evidence>
<keyword evidence="6 8" id="KW-0472">Membrane</keyword>